<comment type="caution">
    <text evidence="3">The sequence shown here is derived from an EMBL/GenBank/DDBJ whole genome shotgun (WGS) entry which is preliminary data.</text>
</comment>
<evidence type="ECO:0000256" key="2">
    <source>
        <dbReference type="SAM" id="Phobius"/>
    </source>
</evidence>
<keyword evidence="2" id="KW-0812">Transmembrane</keyword>
<keyword evidence="4" id="KW-1185">Reference proteome</keyword>
<reference evidence="4" key="1">
    <citation type="journal article" date="2019" name="Int. J. Syst. Evol. Microbiol.">
        <title>The Global Catalogue of Microorganisms (GCM) 10K type strain sequencing project: providing services to taxonomists for standard genome sequencing and annotation.</title>
        <authorList>
            <consortium name="The Broad Institute Genomics Platform"/>
            <consortium name="The Broad Institute Genome Sequencing Center for Infectious Disease"/>
            <person name="Wu L."/>
            <person name="Ma J."/>
        </authorList>
    </citation>
    <scope>NUCLEOTIDE SEQUENCE [LARGE SCALE GENOMIC DNA]</scope>
    <source>
        <strain evidence="4">JCM 14549</strain>
    </source>
</reference>
<feature type="transmembrane region" description="Helical" evidence="2">
    <location>
        <begin position="322"/>
        <end position="342"/>
    </location>
</feature>
<feature type="compositionally biased region" description="Basic and acidic residues" evidence="1">
    <location>
        <begin position="12"/>
        <end position="31"/>
    </location>
</feature>
<name>A0ABP5GTW5_9ACTN</name>
<protein>
    <recommendedName>
        <fullName evidence="5">Lipopolysaccharide biosynthesis protein</fullName>
    </recommendedName>
</protein>
<dbReference type="Proteomes" id="UP001403094">
    <property type="component" value="Unassembled WGS sequence"/>
</dbReference>
<dbReference type="EMBL" id="BAAANQ010000004">
    <property type="protein sequence ID" value="GAA2052124.1"/>
    <property type="molecule type" value="Genomic_DNA"/>
</dbReference>
<feature type="compositionally biased region" description="Low complexity" evidence="1">
    <location>
        <begin position="70"/>
        <end position="82"/>
    </location>
</feature>
<organism evidence="3 4">
    <name type="scientific">Streptomyces cheonanensis</name>
    <dbReference type="NCBI Taxonomy" id="312720"/>
    <lineage>
        <taxon>Bacteria</taxon>
        <taxon>Bacillati</taxon>
        <taxon>Actinomycetota</taxon>
        <taxon>Actinomycetes</taxon>
        <taxon>Kitasatosporales</taxon>
        <taxon>Streptomycetaceae</taxon>
        <taxon>Streptomyces</taxon>
    </lineage>
</organism>
<feature type="transmembrane region" description="Helical" evidence="2">
    <location>
        <begin position="175"/>
        <end position="196"/>
    </location>
</feature>
<evidence type="ECO:0000313" key="4">
    <source>
        <dbReference type="Proteomes" id="UP001403094"/>
    </source>
</evidence>
<keyword evidence="2" id="KW-0472">Membrane</keyword>
<feature type="region of interest" description="Disordered" evidence="1">
    <location>
        <begin position="349"/>
        <end position="388"/>
    </location>
</feature>
<evidence type="ECO:0000256" key="1">
    <source>
        <dbReference type="SAM" id="MobiDB-lite"/>
    </source>
</evidence>
<feature type="compositionally biased region" description="Basic and acidic residues" evidence="1">
    <location>
        <begin position="361"/>
        <end position="382"/>
    </location>
</feature>
<keyword evidence="2" id="KW-1133">Transmembrane helix</keyword>
<sequence length="388" mass="40101">MVRSAGAPSVAREARAGEPGPERGTAERAGDAEGDASASGAVPPVPRRNSRPAAARGDARGGRGRRSRRAAGTGRAAREGIATPAANRHEGNRRLPSFRTRAAVARLRTAWAACFPPFSRRTPAGVRATRTARFPLLSRRTPARTARTAWLPQLPPGTRARLRAARARLPRPLPVWWPLLLCALAGTLGGAGYGLVADREYAASGYVVVRQAEGSDPAGAVGNAQAFGRIATGDAVLTTAQADAGVTLAELRDGVRAATSPDAPMIEITGTATSGARAAEMANAVARALIAYGNDAAESTGARLTVFADAQPSAAPVSSTPLVRLAVGLVAGLVVGLLVLLVRTEGRDPAPAATAVPDQTARTDRTDRPDGTDRADRTDRALRSLSPR</sequence>
<feature type="region of interest" description="Disordered" evidence="1">
    <location>
        <begin position="1"/>
        <end position="94"/>
    </location>
</feature>
<evidence type="ECO:0000313" key="3">
    <source>
        <dbReference type="EMBL" id="GAA2052124.1"/>
    </source>
</evidence>
<accession>A0ABP5GTW5</accession>
<evidence type="ECO:0008006" key="5">
    <source>
        <dbReference type="Google" id="ProtNLM"/>
    </source>
</evidence>
<gene>
    <name evidence="3" type="ORF">GCM10009757_25710</name>
</gene>
<proteinExistence type="predicted"/>